<dbReference type="Proteomes" id="UP000438699">
    <property type="component" value="Unassembled WGS sequence"/>
</dbReference>
<dbReference type="RefSeq" id="WP_151151804.1">
    <property type="nucleotide sequence ID" value="NZ_WAIE01000007.1"/>
</dbReference>
<evidence type="ECO:0000313" key="2">
    <source>
        <dbReference type="Proteomes" id="UP000438699"/>
    </source>
</evidence>
<evidence type="ECO:0000313" key="1">
    <source>
        <dbReference type="EMBL" id="KAB1440363.1"/>
    </source>
</evidence>
<name>A0A6N6N1E1_9BACT</name>
<comment type="caution">
    <text evidence="1">The sequence shown here is derived from an EMBL/GenBank/DDBJ whole genome shotgun (WGS) entry which is preliminary data.</text>
</comment>
<dbReference type="AlphaFoldDB" id="A0A6N6N1E1"/>
<protein>
    <submittedName>
        <fullName evidence="1">Uncharacterized protein</fullName>
    </submittedName>
</protein>
<dbReference type="OrthoDB" id="5460233at2"/>
<reference evidence="1 2" key="1">
    <citation type="journal article" date="2017" name="Int. J. Syst. Evol. Microbiol.">
        <title>Desulfovibrio senegalensis sp. nov., a mesophilic sulfate reducer isolated from marine sediment.</title>
        <authorList>
            <person name="Thioye A."/>
            <person name="Gam Z.B.A."/>
            <person name="Mbengue M."/>
            <person name="Cayol J.L."/>
            <person name="Joseph-Bartoli M."/>
            <person name="Toure-Kane C."/>
            <person name="Labat M."/>
        </authorList>
    </citation>
    <scope>NUCLEOTIDE SEQUENCE [LARGE SCALE GENOMIC DNA]</scope>
    <source>
        <strain evidence="1 2">DSM 101509</strain>
    </source>
</reference>
<gene>
    <name evidence="1" type="ORF">F8A88_14035</name>
</gene>
<proteinExistence type="predicted"/>
<organism evidence="1 2">
    <name type="scientific">Pseudodesulfovibrio senegalensis</name>
    <dbReference type="NCBI Taxonomy" id="1721087"/>
    <lineage>
        <taxon>Bacteria</taxon>
        <taxon>Pseudomonadati</taxon>
        <taxon>Thermodesulfobacteriota</taxon>
        <taxon>Desulfovibrionia</taxon>
        <taxon>Desulfovibrionales</taxon>
        <taxon>Desulfovibrionaceae</taxon>
    </lineage>
</organism>
<sequence>MTNSKTTSTGSQSMAESRPKLGTITLKLDKKTERINIFSAEEWVDTTGGKAGRFRLRINGKWYSPEGEKYHFLTSNGLIHFLETKLQQAEIVAAQEIPSSAQLNLKQGDPVRFTTYYDGWPQIQRTRLAGNPFQDDSEDWRVCLAGITHPVLLIDVILD</sequence>
<dbReference type="EMBL" id="WAIE01000007">
    <property type="protein sequence ID" value="KAB1440363.1"/>
    <property type="molecule type" value="Genomic_DNA"/>
</dbReference>
<accession>A0A6N6N1E1</accession>
<keyword evidence="2" id="KW-1185">Reference proteome</keyword>